<feature type="domain" description="Thioredoxin" evidence="2">
    <location>
        <begin position="146"/>
        <end position="267"/>
    </location>
</feature>
<dbReference type="AlphaFoldDB" id="A0A9E2SD22"/>
<protein>
    <submittedName>
        <fullName evidence="3">Thioredoxin family protein</fullName>
    </submittedName>
</protein>
<keyword evidence="1" id="KW-0732">Signal</keyword>
<dbReference type="Pfam" id="PF13098">
    <property type="entry name" value="Thioredoxin_2"/>
    <property type="match status" value="1"/>
</dbReference>
<evidence type="ECO:0000259" key="2">
    <source>
        <dbReference type="PROSITE" id="PS51352"/>
    </source>
</evidence>
<proteinExistence type="predicted"/>
<dbReference type="RefSeq" id="WP_217791264.1">
    <property type="nucleotide sequence ID" value="NZ_JAHSPG010000006.1"/>
</dbReference>
<dbReference type="InterPro" id="IPR012336">
    <property type="entry name" value="Thioredoxin-like_fold"/>
</dbReference>
<comment type="caution">
    <text evidence="3">The sequence shown here is derived from an EMBL/GenBank/DDBJ whole genome shotgun (WGS) entry which is preliminary data.</text>
</comment>
<sequence length="268" mass="29963">MKFFDRALMLAGLIFVSANSLFAQDSVRFQNISFDEAVAKAKKYNKVVFVDVQMATPRPDNLQADKDVFTTDSVVRYFNDHCISIKMNMTTEEGKKFAPHLAMLMYPAYVFYAGNGDQLDFTNAGSVVKDPGILMTKARSSMAVAKVKNDNKRSITFTESNWAAVLAQAKKEHKLVFVDAYTQWCRPCIMMAKDVFTLDIVADFYNKNFINVSLDMEKGEGPALAKKYSVNAYPSFLYINGDGKLVSRDGGYQEADKFIDAGKKAIGN</sequence>
<accession>A0A9E2SD22</accession>
<name>A0A9E2SD22_9BACT</name>
<evidence type="ECO:0000313" key="4">
    <source>
        <dbReference type="Proteomes" id="UP000812270"/>
    </source>
</evidence>
<dbReference type="CDD" id="cd02947">
    <property type="entry name" value="TRX_family"/>
    <property type="match status" value="1"/>
</dbReference>
<dbReference type="GO" id="GO:0015035">
    <property type="term" value="F:protein-disulfide reductase activity"/>
    <property type="evidence" value="ECO:0007669"/>
    <property type="project" value="TreeGrafter"/>
</dbReference>
<gene>
    <name evidence="3" type="ORF">KTO63_10655</name>
</gene>
<feature type="chain" id="PRO_5039568413" evidence="1">
    <location>
        <begin position="24"/>
        <end position="268"/>
    </location>
</feature>
<reference evidence="3" key="1">
    <citation type="submission" date="2021-06" db="EMBL/GenBank/DDBJ databases">
        <authorList>
            <person name="Huq M.A."/>
        </authorList>
    </citation>
    <scope>NUCLEOTIDE SEQUENCE</scope>
    <source>
        <strain evidence="3">MAH-26</strain>
    </source>
</reference>
<keyword evidence="4" id="KW-1185">Reference proteome</keyword>
<dbReference type="PANTHER" id="PTHR32234:SF0">
    <property type="entry name" value="THIOL:DISULFIDE INTERCHANGE PROTEIN DSBD"/>
    <property type="match status" value="1"/>
</dbReference>
<dbReference type="InterPro" id="IPR013766">
    <property type="entry name" value="Thioredoxin_domain"/>
</dbReference>
<dbReference type="PROSITE" id="PS51352">
    <property type="entry name" value="THIOREDOXIN_2"/>
    <property type="match status" value="1"/>
</dbReference>
<evidence type="ECO:0000256" key="1">
    <source>
        <dbReference type="SAM" id="SignalP"/>
    </source>
</evidence>
<feature type="signal peptide" evidence="1">
    <location>
        <begin position="1"/>
        <end position="23"/>
    </location>
</feature>
<dbReference type="EMBL" id="JAHSPG010000006">
    <property type="protein sequence ID" value="MBV4357610.1"/>
    <property type="molecule type" value="Genomic_DNA"/>
</dbReference>
<organism evidence="3 4">
    <name type="scientific">Pinibacter aurantiacus</name>
    <dbReference type="NCBI Taxonomy" id="2851599"/>
    <lineage>
        <taxon>Bacteria</taxon>
        <taxon>Pseudomonadati</taxon>
        <taxon>Bacteroidota</taxon>
        <taxon>Chitinophagia</taxon>
        <taxon>Chitinophagales</taxon>
        <taxon>Chitinophagaceae</taxon>
        <taxon>Pinibacter</taxon>
    </lineage>
</organism>
<evidence type="ECO:0000313" key="3">
    <source>
        <dbReference type="EMBL" id="MBV4357610.1"/>
    </source>
</evidence>
<dbReference type="Proteomes" id="UP000812270">
    <property type="component" value="Unassembled WGS sequence"/>
</dbReference>
<dbReference type="GO" id="GO:0045454">
    <property type="term" value="P:cell redox homeostasis"/>
    <property type="evidence" value="ECO:0007669"/>
    <property type="project" value="TreeGrafter"/>
</dbReference>
<dbReference type="PANTHER" id="PTHR32234">
    <property type="entry name" value="THIOL:DISULFIDE INTERCHANGE PROTEIN DSBD"/>
    <property type="match status" value="1"/>
</dbReference>